<dbReference type="PANTHER" id="PTHR35402:SF1">
    <property type="entry name" value="TYPE II SECRETION SYSTEM PROTEIN GSPF DOMAIN-CONTAINING PROTEIN"/>
    <property type="match status" value="1"/>
</dbReference>
<evidence type="ECO:0000256" key="6">
    <source>
        <dbReference type="SAM" id="MobiDB-lite"/>
    </source>
</evidence>
<feature type="transmembrane region" description="Helical" evidence="7">
    <location>
        <begin position="684"/>
        <end position="706"/>
    </location>
</feature>
<dbReference type="AlphaFoldDB" id="A0A238XZ32"/>
<dbReference type="GO" id="GO:0005886">
    <property type="term" value="C:plasma membrane"/>
    <property type="evidence" value="ECO:0007669"/>
    <property type="project" value="UniProtKB-SubCell"/>
</dbReference>
<feature type="transmembrane region" description="Helical" evidence="7">
    <location>
        <begin position="323"/>
        <end position="349"/>
    </location>
</feature>
<proteinExistence type="predicted"/>
<sequence length="707" mass="73090">MSRRRATETVGSEANGASAAGTCAGQSDAAHAHRADAAHADRADAASVDATGETGADDPVAAGGRFAVVGRVCYALFARHASDRRHDADRKRYRGTALDTGFETYLSGAYGLSWIVAAAAFLPALVVAAGAAPAVAAAVEARFGAALLAAGSTATPAPTPDSVGPLRTDRAALLVATGVALLAKRATVAVAGLHLRWVVATRRTDIERTLPGAVRYLELLSSGSDEPRAMLRKAADGDAYGGTATSFRKALNAARLAGSLDEGLRRVARDTPSRELLAPFLLKFRKHAATGDEALSEFLATERRMLSHRQDRARKRARRFLELLTELFVAVLVLPALLVIGATALSVVIPELLPPVSTPVGVVPTRAVVLYGAVAFLVAFGLAAAVAVGTLRPPSQRASYEAPASPRAVLATAGRNPASTAVVAAGPAVALALWLAVAGYTLVNVALVGYAAFAVPVGLVAARRTRIDDAKDRELADFVHAVSGHVAQGRPLEAAVAAVARDADLGVLDDDVADLAFALRSTTAPADSARSEPGAGSPEEPTAVDLRGAAIERFVDRVDTPLAARTLGLVTGALNAGSDADAIFETLRIEVGRLYSEQRALRSSMQPYIAVGWAAAVLVAGVVAVVNTQVVDAARLAEFAAASEAVTEPEGVYPELERFRLYVVTQATMLASGWFAGTAARGRYAALLHSGALVACCYVVFTVGGLV</sequence>
<feature type="transmembrane region" description="Helical" evidence="7">
    <location>
        <begin position="369"/>
        <end position="391"/>
    </location>
</feature>
<organism evidence="9 10">
    <name type="scientific">Halorubrum ezzemoulense</name>
    <name type="common">Halorubrum chaoviator</name>
    <dbReference type="NCBI Taxonomy" id="337243"/>
    <lineage>
        <taxon>Archaea</taxon>
        <taxon>Methanobacteriati</taxon>
        <taxon>Methanobacteriota</taxon>
        <taxon>Stenosarchaea group</taxon>
        <taxon>Halobacteria</taxon>
        <taxon>Halobacteriales</taxon>
        <taxon>Haloferacaceae</taxon>
        <taxon>Halorubrum</taxon>
    </lineage>
</organism>
<accession>A0A238XZ32</accession>
<protein>
    <submittedName>
        <fullName evidence="9">Archaellum biogenesis protein FlaJ, TadC family</fullName>
    </submittedName>
</protein>
<evidence type="ECO:0000313" key="10">
    <source>
        <dbReference type="Proteomes" id="UP000198297"/>
    </source>
</evidence>
<evidence type="ECO:0000256" key="2">
    <source>
        <dbReference type="ARBA" id="ARBA00022475"/>
    </source>
</evidence>
<comment type="subcellular location">
    <subcellularLocation>
        <location evidence="1">Cell membrane</location>
        <topology evidence="1">Multi-pass membrane protein</topology>
    </subcellularLocation>
</comment>
<keyword evidence="3 7" id="KW-0812">Transmembrane</keyword>
<dbReference type="PANTHER" id="PTHR35402">
    <property type="entry name" value="INTEGRAL MEMBRANE PROTEIN-RELATED"/>
    <property type="match status" value="1"/>
</dbReference>
<dbReference type="InterPro" id="IPR018076">
    <property type="entry name" value="T2SS_GspF_dom"/>
</dbReference>
<keyword evidence="5 7" id="KW-0472">Membrane</keyword>
<feature type="domain" description="Type II secretion system protein GspF" evidence="8">
    <location>
        <begin position="228"/>
        <end position="340"/>
    </location>
</feature>
<feature type="transmembrane region" description="Helical" evidence="7">
    <location>
        <begin position="114"/>
        <end position="139"/>
    </location>
</feature>
<dbReference type="InterPro" id="IPR056569">
    <property type="entry name" value="ArlJ-like"/>
</dbReference>
<feature type="transmembrane region" description="Helical" evidence="7">
    <location>
        <begin position="608"/>
        <end position="626"/>
    </location>
</feature>
<evidence type="ECO:0000256" key="4">
    <source>
        <dbReference type="ARBA" id="ARBA00022989"/>
    </source>
</evidence>
<name>A0A238XZ32_HALEZ</name>
<feature type="transmembrane region" description="Helical" evidence="7">
    <location>
        <begin position="417"/>
        <end position="436"/>
    </location>
</feature>
<dbReference type="Proteomes" id="UP000198297">
    <property type="component" value="Unassembled WGS sequence"/>
</dbReference>
<evidence type="ECO:0000256" key="3">
    <source>
        <dbReference type="ARBA" id="ARBA00022692"/>
    </source>
</evidence>
<feature type="region of interest" description="Disordered" evidence="6">
    <location>
        <begin position="1"/>
        <end position="22"/>
    </location>
</feature>
<dbReference type="EMBL" id="FZNK01000007">
    <property type="protein sequence ID" value="SNR64306.1"/>
    <property type="molecule type" value="Genomic_DNA"/>
</dbReference>
<dbReference type="RefSeq" id="WP_241988195.1">
    <property type="nucleotide sequence ID" value="NZ_FZNK01000007.1"/>
</dbReference>
<reference evidence="9 10" key="1">
    <citation type="submission" date="2017-06" db="EMBL/GenBank/DDBJ databases">
        <authorList>
            <person name="Kim H.J."/>
            <person name="Triplett B.A."/>
        </authorList>
    </citation>
    <scope>NUCLEOTIDE SEQUENCE [LARGE SCALE GENOMIC DNA]</scope>
    <source>
        <strain evidence="9 10">DSM 19316</strain>
    </source>
</reference>
<feature type="transmembrane region" description="Helical" evidence="7">
    <location>
        <begin position="442"/>
        <end position="462"/>
    </location>
</feature>
<gene>
    <name evidence="9" type="ORF">SAMN06266787_107104</name>
</gene>
<dbReference type="Pfam" id="PF00482">
    <property type="entry name" value="T2SSF"/>
    <property type="match status" value="1"/>
</dbReference>
<evidence type="ECO:0000313" key="9">
    <source>
        <dbReference type="EMBL" id="SNR64306.1"/>
    </source>
</evidence>
<keyword evidence="4 7" id="KW-1133">Transmembrane helix</keyword>
<evidence type="ECO:0000256" key="1">
    <source>
        <dbReference type="ARBA" id="ARBA00004651"/>
    </source>
</evidence>
<feature type="transmembrane region" description="Helical" evidence="7">
    <location>
        <begin position="171"/>
        <end position="193"/>
    </location>
</feature>
<evidence type="ECO:0000259" key="8">
    <source>
        <dbReference type="Pfam" id="PF00482"/>
    </source>
</evidence>
<keyword evidence="2" id="KW-1003">Cell membrane</keyword>
<evidence type="ECO:0000256" key="5">
    <source>
        <dbReference type="ARBA" id="ARBA00023136"/>
    </source>
</evidence>
<evidence type="ECO:0000256" key="7">
    <source>
        <dbReference type="SAM" id="Phobius"/>
    </source>
</evidence>